<dbReference type="Pfam" id="PF12099">
    <property type="entry name" value="DUF3575"/>
    <property type="match status" value="1"/>
</dbReference>
<dbReference type="Gene3D" id="2.40.128.130">
    <property type="entry name" value="Autotransporter beta-domain"/>
    <property type="match status" value="1"/>
</dbReference>
<accession>A0A4Y1WXL3</accession>
<proteinExistence type="predicted"/>
<protein>
    <recommendedName>
        <fullName evidence="3">DUF3575 domain-containing protein</fullName>
    </recommendedName>
</protein>
<evidence type="ECO:0008006" key="3">
    <source>
        <dbReference type="Google" id="ProtNLM"/>
    </source>
</evidence>
<evidence type="ECO:0000313" key="1">
    <source>
        <dbReference type="EMBL" id="BBL04996.1"/>
    </source>
</evidence>
<name>A0A4Y1WXL3_9BACT</name>
<dbReference type="AlphaFoldDB" id="A0A4Y1WXL3"/>
<gene>
    <name evidence="1" type="ORF">A5CBH24_23090</name>
</gene>
<sequence length="142" mass="16622">MGLTPRITFEIDAGYNPWTFSDNRKFKFWMIQPEIRHWFRNRFEGHFLGVHLLYADFNVGGMKFLGMSDRRYQGALYGAGVAYGYRWPLGKNWSVEATAALGYLRSDYDRYVWKKCGRHLGRGHKNYFGPTKVGVSFGFTIR</sequence>
<dbReference type="Proteomes" id="UP000318946">
    <property type="component" value="Chromosome"/>
</dbReference>
<keyword evidence="2" id="KW-1185">Reference proteome</keyword>
<dbReference type="InterPro" id="IPR036709">
    <property type="entry name" value="Autotransporte_beta_dom_sf"/>
</dbReference>
<organism evidence="1 2">
    <name type="scientific">Alistipes communis</name>
    <dbReference type="NCBI Taxonomy" id="2585118"/>
    <lineage>
        <taxon>Bacteria</taxon>
        <taxon>Pseudomonadati</taxon>
        <taxon>Bacteroidota</taxon>
        <taxon>Bacteroidia</taxon>
        <taxon>Bacteroidales</taxon>
        <taxon>Rikenellaceae</taxon>
        <taxon>Alistipes</taxon>
    </lineage>
</organism>
<reference evidence="2" key="1">
    <citation type="submission" date="2019-06" db="EMBL/GenBank/DDBJ databases">
        <title>Alistipes onderdonkii subsp. vulgaris subsp. nov., Alistipes dispar sp. nov. and Alistipes communis sp. nov., isolated from human faeces, and creation of Alistipes onderdonkii subsp. onderdonkii subsp. nov.</title>
        <authorList>
            <person name="Sakamoto M."/>
            <person name="Ikeyama N."/>
            <person name="Ogata Y."/>
            <person name="Suda W."/>
            <person name="Iino T."/>
            <person name="Hattori M."/>
            <person name="Ohkuma M."/>
        </authorList>
    </citation>
    <scope>NUCLEOTIDE SEQUENCE [LARGE SCALE GENOMIC DNA]</scope>
    <source>
        <strain evidence="2">5CBH24</strain>
    </source>
</reference>
<dbReference type="SUPFAM" id="SSF103515">
    <property type="entry name" value="Autotransporter"/>
    <property type="match status" value="1"/>
</dbReference>
<dbReference type="KEGG" id="acou:A5CBH24_23090"/>
<dbReference type="EMBL" id="AP019735">
    <property type="protein sequence ID" value="BBL04996.1"/>
    <property type="molecule type" value="Genomic_DNA"/>
</dbReference>
<evidence type="ECO:0000313" key="2">
    <source>
        <dbReference type="Proteomes" id="UP000318946"/>
    </source>
</evidence>
<dbReference type="InterPro" id="IPR021958">
    <property type="entry name" value="DUF3575"/>
</dbReference>